<organism evidence="1 2">
    <name type="scientific">Melanomma pulvis-pyrius CBS 109.77</name>
    <dbReference type="NCBI Taxonomy" id="1314802"/>
    <lineage>
        <taxon>Eukaryota</taxon>
        <taxon>Fungi</taxon>
        <taxon>Dikarya</taxon>
        <taxon>Ascomycota</taxon>
        <taxon>Pezizomycotina</taxon>
        <taxon>Dothideomycetes</taxon>
        <taxon>Pleosporomycetidae</taxon>
        <taxon>Pleosporales</taxon>
        <taxon>Melanommataceae</taxon>
        <taxon>Melanomma</taxon>
    </lineage>
</organism>
<evidence type="ECO:0000313" key="1">
    <source>
        <dbReference type="EMBL" id="KAF2795951.1"/>
    </source>
</evidence>
<feature type="non-terminal residue" evidence="1">
    <location>
        <position position="1"/>
    </location>
</feature>
<evidence type="ECO:0000313" key="2">
    <source>
        <dbReference type="Proteomes" id="UP000799757"/>
    </source>
</evidence>
<name>A0A6A6XHS8_9PLEO</name>
<protein>
    <submittedName>
        <fullName evidence="1">Uncharacterized protein</fullName>
    </submittedName>
</protein>
<dbReference type="OrthoDB" id="10524110at2759"/>
<sequence length="159" mass="17721">RITSIRTQLTEIQISVANREQLLDLASADHGYHITSSRNRRWKLWARDQNRRFYALEAQVARVGYAASIAEILDWERRVEPLRAGTLNCVDRFDAENAWAQYKEDGGGVLTPGWNWAGAAAVGGPGLDDELVCPLDALRPNPHHDAGRYAHLDSGKGSE</sequence>
<dbReference type="AlphaFoldDB" id="A0A6A6XHS8"/>
<proteinExistence type="predicted"/>
<accession>A0A6A6XHS8</accession>
<dbReference type="Proteomes" id="UP000799757">
    <property type="component" value="Unassembled WGS sequence"/>
</dbReference>
<dbReference type="EMBL" id="MU001844">
    <property type="protein sequence ID" value="KAF2795951.1"/>
    <property type="molecule type" value="Genomic_DNA"/>
</dbReference>
<gene>
    <name evidence="1" type="ORF">K505DRAFT_381560</name>
</gene>
<reference evidence="1" key="1">
    <citation type="journal article" date="2020" name="Stud. Mycol.">
        <title>101 Dothideomycetes genomes: a test case for predicting lifestyles and emergence of pathogens.</title>
        <authorList>
            <person name="Haridas S."/>
            <person name="Albert R."/>
            <person name="Binder M."/>
            <person name="Bloem J."/>
            <person name="Labutti K."/>
            <person name="Salamov A."/>
            <person name="Andreopoulos B."/>
            <person name="Baker S."/>
            <person name="Barry K."/>
            <person name="Bills G."/>
            <person name="Bluhm B."/>
            <person name="Cannon C."/>
            <person name="Castanera R."/>
            <person name="Culley D."/>
            <person name="Daum C."/>
            <person name="Ezra D."/>
            <person name="Gonzalez J."/>
            <person name="Henrissat B."/>
            <person name="Kuo A."/>
            <person name="Liang C."/>
            <person name="Lipzen A."/>
            <person name="Lutzoni F."/>
            <person name="Magnuson J."/>
            <person name="Mondo S."/>
            <person name="Nolan M."/>
            <person name="Ohm R."/>
            <person name="Pangilinan J."/>
            <person name="Park H.-J."/>
            <person name="Ramirez L."/>
            <person name="Alfaro M."/>
            <person name="Sun H."/>
            <person name="Tritt A."/>
            <person name="Yoshinaga Y."/>
            <person name="Zwiers L.-H."/>
            <person name="Turgeon B."/>
            <person name="Goodwin S."/>
            <person name="Spatafora J."/>
            <person name="Crous P."/>
            <person name="Grigoriev I."/>
        </authorList>
    </citation>
    <scope>NUCLEOTIDE SEQUENCE</scope>
    <source>
        <strain evidence="1">CBS 109.77</strain>
    </source>
</reference>
<keyword evidence="2" id="KW-1185">Reference proteome</keyword>